<dbReference type="AlphaFoldDB" id="A0A7S0GYK3"/>
<keyword evidence="1" id="KW-0732">Signal</keyword>
<dbReference type="EMBL" id="HBEM01019100">
    <property type="protein sequence ID" value="CAD8454124.1"/>
    <property type="molecule type" value="Transcribed_RNA"/>
</dbReference>
<gene>
    <name evidence="2" type="ORF">LAMO00422_LOCUS13065</name>
</gene>
<evidence type="ECO:0000256" key="1">
    <source>
        <dbReference type="SAM" id="SignalP"/>
    </source>
</evidence>
<feature type="chain" id="PRO_5030588022" evidence="1">
    <location>
        <begin position="17"/>
        <end position="269"/>
    </location>
</feature>
<organism evidence="2">
    <name type="scientific">Amorphochlora amoebiformis</name>
    <dbReference type="NCBI Taxonomy" id="1561963"/>
    <lineage>
        <taxon>Eukaryota</taxon>
        <taxon>Sar</taxon>
        <taxon>Rhizaria</taxon>
        <taxon>Cercozoa</taxon>
        <taxon>Chlorarachniophyceae</taxon>
        <taxon>Amorphochlora</taxon>
    </lineage>
</organism>
<accession>A0A7S0GYK3</accession>
<feature type="signal peptide" evidence="1">
    <location>
        <begin position="1"/>
        <end position="16"/>
    </location>
</feature>
<reference evidence="2" key="1">
    <citation type="submission" date="2021-01" db="EMBL/GenBank/DDBJ databases">
        <authorList>
            <person name="Corre E."/>
            <person name="Pelletier E."/>
            <person name="Niang G."/>
            <person name="Scheremetjew M."/>
            <person name="Finn R."/>
            <person name="Kale V."/>
            <person name="Holt S."/>
            <person name="Cochrane G."/>
            <person name="Meng A."/>
            <person name="Brown T."/>
            <person name="Cohen L."/>
        </authorList>
    </citation>
    <scope>NUCLEOTIDE SEQUENCE</scope>
    <source>
        <strain evidence="2">CCMP2058</strain>
    </source>
</reference>
<sequence length="269" mass="29561">MSARVVALCLMVASLAVLTSILIPKSLTPLTFDGRVPRALRNGGKTRVARVPAGFRKGSRRRDVFIGISMAVTTIAALTPPDSRAGIPTAEDYYNTMSGAKIRQTKEEREASIVRELLLPEITTQADLIKAWDQLVGQAKLLPKKIKGLDFEGVLDIISSPLYKGLSAACRSNREATTAPRACRNPPLTMPESCKTPLERLQARVLDLDSFAFLNRVFFFNSTDKKQVAQLTKDTGVLEDVDVSEPLEMAEDIIRLSTKITKELKASFI</sequence>
<protein>
    <submittedName>
        <fullName evidence="2">Uncharacterized protein</fullName>
    </submittedName>
</protein>
<proteinExistence type="predicted"/>
<evidence type="ECO:0000313" key="2">
    <source>
        <dbReference type="EMBL" id="CAD8454124.1"/>
    </source>
</evidence>
<name>A0A7S0GYK3_9EUKA</name>